<evidence type="ECO:0000256" key="4">
    <source>
        <dbReference type="ARBA" id="ARBA00012454"/>
    </source>
</evidence>
<dbReference type="EMBL" id="FOEG01000005">
    <property type="protein sequence ID" value="SEO95727.1"/>
    <property type="molecule type" value="Genomic_DNA"/>
</dbReference>
<keyword evidence="8 15" id="KW-0547">Nucleotide-binding</keyword>
<comment type="pathway">
    <text evidence="2 15">Cofactor biosynthesis; adenosylcobalamin biosynthesis; adenosylcobalamin from cob(II)yrinate a,c-diamide: step 2/7.</text>
</comment>
<dbReference type="RefSeq" id="WP_091644148.1">
    <property type="nucleotide sequence ID" value="NZ_FOEG01000005.1"/>
</dbReference>
<evidence type="ECO:0000256" key="6">
    <source>
        <dbReference type="ARBA" id="ARBA00022490"/>
    </source>
</evidence>
<evidence type="ECO:0000256" key="15">
    <source>
        <dbReference type="RuleBase" id="RU366026"/>
    </source>
</evidence>
<dbReference type="GO" id="GO:0005524">
    <property type="term" value="F:ATP binding"/>
    <property type="evidence" value="ECO:0007669"/>
    <property type="project" value="UniProtKB-UniRule"/>
</dbReference>
<dbReference type="InterPro" id="IPR036451">
    <property type="entry name" value="CblAdoTrfase-like_sf"/>
</dbReference>
<dbReference type="OrthoDB" id="9778896at2"/>
<dbReference type="FunFam" id="1.20.1200.10:FF:000003">
    <property type="entry name" value="ATP:cob(I)alamin adenosyltransferase"/>
    <property type="match status" value="1"/>
</dbReference>
<comment type="catalytic activity">
    <reaction evidence="14 15">
        <text>2 cob(II)alamin + reduced [electron-transfer flavoprotein] + 2 ATP = 2 adenosylcob(III)alamin + 2 triphosphate + oxidized [electron-transfer flavoprotein] + 3 H(+)</text>
        <dbReference type="Rhea" id="RHEA:28671"/>
        <dbReference type="Rhea" id="RHEA-COMP:10685"/>
        <dbReference type="Rhea" id="RHEA-COMP:10686"/>
        <dbReference type="ChEBI" id="CHEBI:15378"/>
        <dbReference type="ChEBI" id="CHEBI:16304"/>
        <dbReference type="ChEBI" id="CHEBI:18036"/>
        <dbReference type="ChEBI" id="CHEBI:18408"/>
        <dbReference type="ChEBI" id="CHEBI:30616"/>
        <dbReference type="ChEBI" id="CHEBI:57692"/>
        <dbReference type="ChEBI" id="CHEBI:58307"/>
        <dbReference type="EC" id="2.5.1.17"/>
    </reaction>
</comment>
<evidence type="ECO:0000313" key="18">
    <source>
        <dbReference type="Proteomes" id="UP000199657"/>
    </source>
</evidence>
<accession>A0A1H8TXV7</accession>
<organism evidence="17 18">
    <name type="scientific">Aquisalimonas asiatica</name>
    <dbReference type="NCBI Taxonomy" id="406100"/>
    <lineage>
        <taxon>Bacteria</taxon>
        <taxon>Pseudomonadati</taxon>
        <taxon>Pseudomonadota</taxon>
        <taxon>Gammaproteobacteria</taxon>
        <taxon>Chromatiales</taxon>
        <taxon>Ectothiorhodospiraceae</taxon>
        <taxon>Aquisalimonas</taxon>
    </lineage>
</organism>
<dbReference type="EC" id="2.5.1.17" evidence="4 15"/>
<gene>
    <name evidence="17" type="ORF">SAMN04488052_10512</name>
</gene>
<dbReference type="Pfam" id="PF01923">
    <property type="entry name" value="Cob_adeno_trans"/>
    <property type="match status" value="1"/>
</dbReference>
<evidence type="ECO:0000256" key="13">
    <source>
        <dbReference type="ARBA" id="ARBA00048555"/>
    </source>
</evidence>
<dbReference type="UniPathway" id="UPA00148">
    <property type="reaction ID" value="UER00233"/>
</dbReference>
<keyword evidence="9 15" id="KW-0067">ATP-binding</keyword>
<keyword evidence="7 15" id="KW-0808">Transferase</keyword>
<keyword evidence="15" id="KW-0169">Cobalamin biosynthesis</keyword>
<keyword evidence="6" id="KW-0963">Cytoplasm</keyword>
<proteinExistence type="inferred from homology"/>
<name>A0A1H8TXV7_9GAMM</name>
<evidence type="ECO:0000256" key="10">
    <source>
        <dbReference type="ARBA" id="ARBA00031529"/>
    </source>
</evidence>
<dbReference type="Proteomes" id="UP000199657">
    <property type="component" value="Unassembled WGS sequence"/>
</dbReference>
<dbReference type="NCBIfam" id="TIGR00636">
    <property type="entry name" value="PduO_Nterm"/>
    <property type="match status" value="1"/>
</dbReference>
<dbReference type="Gene3D" id="1.20.1200.10">
    <property type="entry name" value="Cobalamin adenosyltransferase-like"/>
    <property type="match status" value="1"/>
</dbReference>
<evidence type="ECO:0000256" key="11">
    <source>
        <dbReference type="ARBA" id="ARBA00033334"/>
    </source>
</evidence>
<dbReference type="GO" id="GO:0008817">
    <property type="term" value="F:corrinoid adenosyltransferase activity"/>
    <property type="evidence" value="ECO:0007669"/>
    <property type="project" value="UniProtKB-UniRule"/>
</dbReference>
<evidence type="ECO:0000256" key="9">
    <source>
        <dbReference type="ARBA" id="ARBA00022840"/>
    </source>
</evidence>
<reference evidence="17 18" key="1">
    <citation type="submission" date="2016-10" db="EMBL/GenBank/DDBJ databases">
        <authorList>
            <person name="de Groot N.N."/>
        </authorList>
    </citation>
    <scope>NUCLEOTIDE SEQUENCE [LARGE SCALE GENOMIC DNA]</scope>
    <source>
        <strain evidence="17 18">CGMCC 1.6291</strain>
    </source>
</reference>
<dbReference type="PANTHER" id="PTHR12213:SF0">
    <property type="entry name" value="CORRINOID ADENOSYLTRANSFERASE MMAB"/>
    <property type="match status" value="1"/>
</dbReference>
<dbReference type="GO" id="GO:0009236">
    <property type="term" value="P:cobalamin biosynthetic process"/>
    <property type="evidence" value="ECO:0007669"/>
    <property type="project" value="UniProtKB-UniRule"/>
</dbReference>
<evidence type="ECO:0000256" key="1">
    <source>
        <dbReference type="ARBA" id="ARBA00004496"/>
    </source>
</evidence>
<feature type="domain" description="Cobalamin adenosyltransferase-like" evidence="16">
    <location>
        <begin position="7"/>
        <end position="171"/>
    </location>
</feature>
<evidence type="ECO:0000256" key="2">
    <source>
        <dbReference type="ARBA" id="ARBA00005121"/>
    </source>
</evidence>
<dbReference type="InterPro" id="IPR029499">
    <property type="entry name" value="PduO-typ"/>
</dbReference>
<comment type="subcellular location">
    <subcellularLocation>
        <location evidence="1">Cytoplasm</location>
    </subcellularLocation>
</comment>
<evidence type="ECO:0000313" key="17">
    <source>
        <dbReference type="EMBL" id="SEO95727.1"/>
    </source>
</evidence>
<comment type="catalytic activity">
    <reaction evidence="13 15">
        <text>2 cob(II)yrinate a,c diamide + reduced [electron-transfer flavoprotein] + 2 ATP = 2 adenosylcob(III)yrinate a,c-diamide + 2 triphosphate + oxidized [electron-transfer flavoprotein] + 3 H(+)</text>
        <dbReference type="Rhea" id="RHEA:11528"/>
        <dbReference type="Rhea" id="RHEA-COMP:10685"/>
        <dbReference type="Rhea" id="RHEA-COMP:10686"/>
        <dbReference type="ChEBI" id="CHEBI:15378"/>
        <dbReference type="ChEBI" id="CHEBI:18036"/>
        <dbReference type="ChEBI" id="CHEBI:30616"/>
        <dbReference type="ChEBI" id="CHEBI:57692"/>
        <dbReference type="ChEBI" id="CHEBI:58307"/>
        <dbReference type="ChEBI" id="CHEBI:58503"/>
        <dbReference type="ChEBI" id="CHEBI:58537"/>
        <dbReference type="EC" id="2.5.1.17"/>
    </reaction>
</comment>
<evidence type="ECO:0000256" key="3">
    <source>
        <dbReference type="ARBA" id="ARBA00007487"/>
    </source>
</evidence>
<evidence type="ECO:0000256" key="14">
    <source>
        <dbReference type="ARBA" id="ARBA00048692"/>
    </source>
</evidence>
<dbReference type="SUPFAM" id="SSF89028">
    <property type="entry name" value="Cobalamin adenosyltransferase-like"/>
    <property type="match status" value="1"/>
</dbReference>
<comment type="similarity">
    <text evidence="3 15">Belongs to the Cob(I)alamin adenosyltransferase family.</text>
</comment>
<evidence type="ECO:0000256" key="12">
    <source>
        <dbReference type="ARBA" id="ARBA00033354"/>
    </source>
</evidence>
<evidence type="ECO:0000256" key="8">
    <source>
        <dbReference type="ARBA" id="ARBA00022741"/>
    </source>
</evidence>
<dbReference type="InterPro" id="IPR016030">
    <property type="entry name" value="CblAdoTrfase-like"/>
</dbReference>
<evidence type="ECO:0000259" key="16">
    <source>
        <dbReference type="Pfam" id="PF01923"/>
    </source>
</evidence>
<keyword evidence="18" id="KW-1185">Reference proteome</keyword>
<sequence>MVKLTRIYTRTGDTGSTGLGDGSRVPKHGERVTAFGTVDEVNAVLGVARLHTDAPVAADLERIQNDLFDVGADLCTPEEDEPAFPPLRVSEQQVHWLEQRIDALNVDLPKLTSFVLPGGTASAAHLHHARTVARRAERDIAALADEESINPAALQYMNRLSDYFFVAARFVNADAGGDVLWVPGRNR</sequence>
<evidence type="ECO:0000256" key="7">
    <source>
        <dbReference type="ARBA" id="ARBA00022679"/>
    </source>
</evidence>
<dbReference type="AlphaFoldDB" id="A0A1H8TXV7"/>
<evidence type="ECO:0000256" key="5">
    <source>
        <dbReference type="ARBA" id="ARBA00020963"/>
    </source>
</evidence>
<dbReference type="PANTHER" id="PTHR12213">
    <property type="entry name" value="CORRINOID ADENOSYLTRANSFERASE"/>
    <property type="match status" value="1"/>
</dbReference>
<protein>
    <recommendedName>
        <fullName evidence="5 15">Corrinoid adenosyltransferase</fullName>
        <ecNumber evidence="4 15">2.5.1.17</ecNumber>
    </recommendedName>
    <alternativeName>
        <fullName evidence="10 15">Cob(II)alamin adenosyltransferase</fullName>
    </alternativeName>
    <alternativeName>
        <fullName evidence="12 15">Cob(II)yrinic acid a,c-diamide adenosyltransferase</fullName>
    </alternativeName>
    <alternativeName>
        <fullName evidence="11 15">Cobinamide/cobalamin adenosyltransferase</fullName>
    </alternativeName>
</protein>
<dbReference type="GO" id="GO:0005737">
    <property type="term" value="C:cytoplasm"/>
    <property type="evidence" value="ECO:0007669"/>
    <property type="project" value="UniProtKB-SubCell"/>
</dbReference>
<dbReference type="STRING" id="406100.SAMN04488052_10512"/>